<dbReference type="OrthoDB" id="1939167at2759"/>
<accession>A0A8T2U996</accession>
<sequence>SAPSGSSPAGGTPDYSPPSSGSSLVVQTPPGYTPPSSGSSSVVETPPNVNPPSYTPPASGNSPVGGTPPDFTPPSSGSSPVGETPTPPTYVPPSSGTSPDVETPTLSPPYSGSPACGSPPLVGSPLSSPLGGSPISSPDVGSPFTSPTPFVPTPTSPSGGSGGYGGKGSCGFWSHHDLKFPSILSALTSLGKVFGGRALNIFGSQMTLMQALVNSNQDDYSNLARQGTASLMNSYAYAGEFSLTPEQVLDAFNKALDSPESALQQAALLERANNALP</sequence>
<name>A0A8T2U996_CERRI</name>
<dbReference type="Proteomes" id="UP000825935">
    <property type="component" value="Chromosome 9"/>
</dbReference>
<feature type="non-terminal residue" evidence="2">
    <location>
        <position position="1"/>
    </location>
</feature>
<dbReference type="PANTHER" id="PTHR33210">
    <property type="entry name" value="PROTODERMAL FACTOR 1"/>
    <property type="match status" value="1"/>
</dbReference>
<feature type="compositionally biased region" description="Low complexity" evidence="1">
    <location>
        <begin position="28"/>
        <end position="47"/>
    </location>
</feature>
<dbReference type="EMBL" id="CM035414">
    <property type="protein sequence ID" value="KAH7429099.1"/>
    <property type="molecule type" value="Genomic_DNA"/>
</dbReference>
<evidence type="ECO:0000256" key="1">
    <source>
        <dbReference type="SAM" id="MobiDB-lite"/>
    </source>
</evidence>
<keyword evidence="3" id="KW-1185">Reference proteome</keyword>
<comment type="caution">
    <text evidence="2">The sequence shown here is derived from an EMBL/GenBank/DDBJ whole genome shotgun (WGS) entry which is preliminary data.</text>
</comment>
<feature type="region of interest" description="Disordered" evidence="1">
    <location>
        <begin position="1"/>
        <end position="163"/>
    </location>
</feature>
<dbReference type="InterPro" id="IPR039923">
    <property type="entry name" value="Protodermal_1"/>
</dbReference>
<gene>
    <name evidence="2" type="ORF">KP509_09G030800</name>
</gene>
<dbReference type="OMA" id="KHVDPSP"/>
<organism evidence="2 3">
    <name type="scientific">Ceratopteris richardii</name>
    <name type="common">Triangle waterfern</name>
    <dbReference type="NCBI Taxonomy" id="49495"/>
    <lineage>
        <taxon>Eukaryota</taxon>
        <taxon>Viridiplantae</taxon>
        <taxon>Streptophyta</taxon>
        <taxon>Embryophyta</taxon>
        <taxon>Tracheophyta</taxon>
        <taxon>Polypodiopsida</taxon>
        <taxon>Polypodiidae</taxon>
        <taxon>Polypodiales</taxon>
        <taxon>Pteridineae</taxon>
        <taxon>Pteridaceae</taxon>
        <taxon>Parkerioideae</taxon>
        <taxon>Ceratopteris</taxon>
    </lineage>
</organism>
<protein>
    <submittedName>
        <fullName evidence="2">Uncharacterized protein</fullName>
    </submittedName>
</protein>
<feature type="compositionally biased region" description="Low complexity" evidence="1">
    <location>
        <begin position="1"/>
        <end position="11"/>
    </location>
</feature>
<dbReference type="PANTHER" id="PTHR33210:SF18">
    <property type="entry name" value="PROTODERMAL FACTOR 1"/>
    <property type="match status" value="1"/>
</dbReference>
<dbReference type="AlphaFoldDB" id="A0A8T2U996"/>
<proteinExistence type="predicted"/>
<evidence type="ECO:0000313" key="2">
    <source>
        <dbReference type="EMBL" id="KAH7429099.1"/>
    </source>
</evidence>
<feature type="compositionally biased region" description="Low complexity" evidence="1">
    <location>
        <begin position="118"/>
        <end position="148"/>
    </location>
</feature>
<reference evidence="2" key="1">
    <citation type="submission" date="2021-08" db="EMBL/GenBank/DDBJ databases">
        <title>WGS assembly of Ceratopteris richardii.</title>
        <authorList>
            <person name="Marchant D.B."/>
            <person name="Chen G."/>
            <person name="Jenkins J."/>
            <person name="Shu S."/>
            <person name="Leebens-Mack J."/>
            <person name="Grimwood J."/>
            <person name="Schmutz J."/>
            <person name="Soltis P."/>
            <person name="Soltis D."/>
            <person name="Chen Z.-H."/>
        </authorList>
    </citation>
    <scope>NUCLEOTIDE SEQUENCE</scope>
    <source>
        <strain evidence="2">Whitten #5841</strain>
        <tissue evidence="2">Leaf</tissue>
    </source>
</reference>
<feature type="compositionally biased region" description="Polar residues" evidence="1">
    <location>
        <begin position="17"/>
        <end position="26"/>
    </location>
</feature>
<evidence type="ECO:0000313" key="3">
    <source>
        <dbReference type="Proteomes" id="UP000825935"/>
    </source>
</evidence>